<sequence>MSHTPDQPRAVPRARLDFEDPLAAGSRDDSDEGWGGHRDRQTVTGVAADLARFLDEKPPHHL</sequence>
<comment type="caution">
    <text evidence="2">The sequence shown here is derived from an EMBL/GenBank/DDBJ whole genome shotgun (WGS) entry which is preliminary data.</text>
</comment>
<organism evidence="2 3">
    <name type="scientific">Streptomyces lonarensis</name>
    <dbReference type="NCBI Taxonomy" id="700599"/>
    <lineage>
        <taxon>Bacteria</taxon>
        <taxon>Bacillati</taxon>
        <taxon>Actinomycetota</taxon>
        <taxon>Actinomycetes</taxon>
        <taxon>Kitasatosporales</taxon>
        <taxon>Streptomycetaceae</taxon>
        <taxon>Streptomyces</taxon>
    </lineage>
</organism>
<dbReference type="Proteomes" id="UP000578686">
    <property type="component" value="Unassembled WGS sequence"/>
</dbReference>
<keyword evidence="3" id="KW-1185">Reference proteome</keyword>
<accession>A0A7X6D3X3</accession>
<evidence type="ECO:0000256" key="1">
    <source>
        <dbReference type="SAM" id="MobiDB-lite"/>
    </source>
</evidence>
<gene>
    <name evidence="2" type="ORF">HCN56_19640</name>
</gene>
<evidence type="ECO:0000313" key="3">
    <source>
        <dbReference type="Proteomes" id="UP000578686"/>
    </source>
</evidence>
<feature type="region of interest" description="Disordered" evidence="1">
    <location>
        <begin position="1"/>
        <end position="41"/>
    </location>
</feature>
<protein>
    <submittedName>
        <fullName evidence="2">Uncharacterized protein</fullName>
    </submittedName>
</protein>
<proteinExistence type="predicted"/>
<evidence type="ECO:0000313" key="2">
    <source>
        <dbReference type="EMBL" id="NJQ07734.1"/>
    </source>
</evidence>
<dbReference type="EMBL" id="JAAVJD010000192">
    <property type="protein sequence ID" value="NJQ07734.1"/>
    <property type="molecule type" value="Genomic_DNA"/>
</dbReference>
<dbReference type="AlphaFoldDB" id="A0A7X6D3X3"/>
<name>A0A7X6D3X3_9ACTN</name>
<reference evidence="2 3" key="1">
    <citation type="submission" date="2020-03" db="EMBL/GenBank/DDBJ databases">
        <title>Draft genome of Streptomyces sp. ventii, isolated from the Axial Seamount in the Pacific Ocean, and resequencing of the two type strains Streptomyces lonarensis strain NCL 716 and Streptomyces bohaiensis strain 11A07.</title>
        <authorList>
            <person name="Loughran R.M."/>
            <person name="Pfannmuller K.M."/>
            <person name="Wasson B.J."/>
            <person name="Deadmond M.C."/>
            <person name="Paddock B.E."/>
            <person name="Koyack M.J."/>
            <person name="Gallegos D.A."/>
            <person name="Mitchell E.A."/>
            <person name="Ushijima B."/>
            <person name="Saw J.H."/>
            <person name="Mcphail K.L."/>
            <person name="Videau P."/>
        </authorList>
    </citation>
    <scope>NUCLEOTIDE SEQUENCE [LARGE SCALE GENOMIC DNA]</scope>
    <source>
        <strain evidence="2 3">NCL716</strain>
    </source>
</reference>